<evidence type="ECO:0000313" key="2">
    <source>
        <dbReference type="EMBL" id="SDZ00070.1"/>
    </source>
</evidence>
<evidence type="ECO:0008006" key="4">
    <source>
        <dbReference type="Google" id="ProtNLM"/>
    </source>
</evidence>
<dbReference type="EMBL" id="FNPH01000003">
    <property type="protein sequence ID" value="SDY82439.1"/>
    <property type="molecule type" value="Genomic_DNA"/>
</dbReference>
<dbReference type="STRING" id="405436.SAMN05444365_103600"/>
<dbReference type="RefSeq" id="WP_217634830.1">
    <property type="nucleotide sequence ID" value="NZ_FNPH01000003.1"/>
</dbReference>
<sequence length="191" mass="20364">PASAAHGATEAPAVTNVAVAQQVVAQAENKEAAPSVEQLMTNGMPADQSTYEMTPERMANAKAIIEAGKQMNLPPRAWVIAIATSLQESKLDNLGHLGDRNDHDSLGLFQQRPSSGWGSPEQITDPNYSAKAFYAGLKNVEGYEKMPLTVAAQTVQVSAFPNHYAQWEKMAAEIVQGTYGVGPYAGLAAQH</sequence>
<dbReference type="EMBL" id="FNPH01000004">
    <property type="protein sequence ID" value="SDZ00070.1"/>
    <property type="molecule type" value="Genomic_DNA"/>
</dbReference>
<name>A0A1H3PG49_9ACTN</name>
<evidence type="ECO:0000313" key="1">
    <source>
        <dbReference type="EMBL" id="SDY82439.1"/>
    </source>
</evidence>
<dbReference type="Proteomes" id="UP000242415">
    <property type="component" value="Unassembled WGS sequence"/>
</dbReference>
<feature type="non-terminal residue" evidence="2">
    <location>
        <position position="1"/>
    </location>
</feature>
<accession>A0A1H3PG49</accession>
<organism evidence="2 3">
    <name type="scientific">Micromonospora pattaloongensis</name>
    <dbReference type="NCBI Taxonomy" id="405436"/>
    <lineage>
        <taxon>Bacteria</taxon>
        <taxon>Bacillati</taxon>
        <taxon>Actinomycetota</taxon>
        <taxon>Actinomycetes</taxon>
        <taxon>Micromonosporales</taxon>
        <taxon>Micromonosporaceae</taxon>
        <taxon>Micromonospora</taxon>
    </lineage>
</organism>
<reference evidence="3" key="2">
    <citation type="submission" date="2016-10" db="EMBL/GenBank/DDBJ databases">
        <authorList>
            <person name="Varghese N."/>
            <person name="Submissions S."/>
        </authorList>
    </citation>
    <scope>NUCLEOTIDE SEQUENCE [LARGE SCALE GENOMIC DNA]</scope>
    <source>
        <strain evidence="3">DSM 45245</strain>
    </source>
</reference>
<evidence type="ECO:0000313" key="3">
    <source>
        <dbReference type="Proteomes" id="UP000242415"/>
    </source>
</evidence>
<proteinExistence type="predicted"/>
<protein>
    <recommendedName>
        <fullName evidence="4">Transglycosylase SLT domain-containing protein</fullName>
    </recommendedName>
</protein>
<keyword evidence="3" id="KW-1185">Reference proteome</keyword>
<gene>
    <name evidence="1" type="ORF">SAMN05444365_103600</name>
    <name evidence="2" type="ORF">SAMN05444365_104505</name>
</gene>
<dbReference type="AlphaFoldDB" id="A0A1H3PG49"/>
<reference evidence="2" key="1">
    <citation type="submission" date="2016-10" db="EMBL/GenBank/DDBJ databases">
        <authorList>
            <person name="de Groot N.N."/>
        </authorList>
    </citation>
    <scope>NUCLEOTIDE SEQUENCE [LARGE SCALE GENOMIC DNA]</scope>
    <source>
        <strain evidence="2">DSM 45245</strain>
    </source>
</reference>